<evidence type="ECO:0000313" key="2">
    <source>
        <dbReference type="Proteomes" id="UP000766698"/>
    </source>
</evidence>
<dbReference type="EMBL" id="WMLF01000040">
    <property type="protein sequence ID" value="MBB1242890.1"/>
    <property type="molecule type" value="Genomic_DNA"/>
</dbReference>
<evidence type="ECO:0000313" key="1">
    <source>
        <dbReference type="EMBL" id="MBB1242890.1"/>
    </source>
</evidence>
<proteinExistence type="predicted"/>
<dbReference type="RefSeq" id="WP_182854302.1">
    <property type="nucleotide sequence ID" value="NZ_WMLF01000040.1"/>
</dbReference>
<dbReference type="Gene3D" id="2.120.10.70">
    <property type="entry name" value="Fucose-specific lectin"/>
    <property type="match status" value="1"/>
</dbReference>
<sequence length="355" mass="39010">MSAQFVTETVDNTGAVVGNVCLTLDRDDNPWIAYIADQPVRNVQVARRTDAGWIREDTHVVAIADESRIPLAIDSKGNPHIACRDGDSGNLRWAFERQGSWTSQEVPTHGGLSPRPVSHISMTLHPGKLDTEMRDTPQFAFQEMFSARSLGYATKVGDNWSVEILDEDPIRETGLFASMAFDISEALRIAYFDFRDQGMSLNPQRLKMAVTLADGWDSRIVDDDPTLVGHFSSIPKGTTFTPFIAYWDKGSGDLIVWSPSSIFGDPGRKEVVAAALSSRPIPSAAVNLQSKFCVAYPDNGIRIATRHHESGEDAWGVQTVADTGTWPSLAYDKQGSAHIAYEAEGSLKYAREMEG</sequence>
<comment type="caution">
    <text evidence="1">The sequence shown here is derived from an EMBL/GenBank/DDBJ whole genome shotgun (WGS) entry which is preliminary data.</text>
</comment>
<keyword evidence="2" id="KW-1185">Reference proteome</keyword>
<protein>
    <submittedName>
        <fullName evidence="1">Uncharacterized protein</fullName>
    </submittedName>
</protein>
<reference evidence="2" key="1">
    <citation type="journal article" date="2020" name="Syst. Appl. Microbiol.">
        <title>Streptomyces alkaliterrae sp. nov., isolated from an alkaline soil, and emended descriptions of Streptomyces alkaliphilus, Streptomyces calidiresistens and Streptomyces durbertensis.</title>
        <authorList>
            <person name="Swiecimska M."/>
            <person name="Golinska P."/>
            <person name="Nouioui I."/>
            <person name="Wypij M."/>
            <person name="Rai M."/>
            <person name="Sangal V."/>
            <person name="Goodfellow M."/>
        </authorList>
    </citation>
    <scope>NUCLEOTIDE SEQUENCE [LARGE SCALE GENOMIC DNA]</scope>
    <source>
        <strain evidence="2">DSM 104538</strain>
    </source>
</reference>
<accession>A0ABR6EC32</accession>
<organism evidence="1 2">
    <name type="scientific">Streptomyces durbertensis</name>
    <dbReference type="NCBI Taxonomy" id="2448886"/>
    <lineage>
        <taxon>Bacteria</taxon>
        <taxon>Bacillati</taxon>
        <taxon>Actinomycetota</taxon>
        <taxon>Actinomycetes</taxon>
        <taxon>Kitasatosporales</taxon>
        <taxon>Streptomycetaceae</taxon>
        <taxon>Streptomyces</taxon>
    </lineage>
</organism>
<dbReference type="Proteomes" id="UP000766698">
    <property type="component" value="Unassembled WGS sequence"/>
</dbReference>
<gene>
    <name evidence="1" type="ORF">GL263_04810</name>
</gene>
<name>A0ABR6EC32_9ACTN</name>